<keyword evidence="1" id="KW-0732">Signal</keyword>
<feature type="chain" id="PRO_5008089903" description="PepSY domain-containing protein" evidence="1">
    <location>
        <begin position="25"/>
        <end position="93"/>
    </location>
</feature>
<reference evidence="3 4" key="1">
    <citation type="submission" date="2016-03" db="EMBL/GenBank/DDBJ databases">
        <title>Photobacterium proteolyticum sp. nov. a protease producing bacterium isolated from ocean sediments of Laizhou Bay.</title>
        <authorList>
            <person name="Li Y."/>
        </authorList>
    </citation>
    <scope>NUCLEOTIDE SEQUENCE [LARGE SCALE GENOMIC DNA]</scope>
    <source>
        <strain evidence="3 4">R-40508</strain>
    </source>
</reference>
<sequence>MNVVKHRLIGLAVFGFMVSGSVLADPVSTMPKDALTVQKAMRLLQNQGYYDFRKIKIEHDENEIEVEARNKLGNKVEVELDLFSGQILTIEHD</sequence>
<evidence type="ECO:0000313" key="3">
    <source>
        <dbReference type="EMBL" id="OAN11137.1"/>
    </source>
</evidence>
<dbReference type="OrthoDB" id="5825281at2"/>
<keyword evidence="4" id="KW-1185">Reference proteome</keyword>
<proteinExistence type="predicted"/>
<feature type="signal peptide" evidence="1">
    <location>
        <begin position="1"/>
        <end position="24"/>
    </location>
</feature>
<dbReference type="EMBL" id="LVHF01000033">
    <property type="protein sequence ID" value="OAN11137.1"/>
    <property type="molecule type" value="Genomic_DNA"/>
</dbReference>
<comment type="caution">
    <text evidence="3">The sequence shown here is derived from an EMBL/GenBank/DDBJ whole genome shotgun (WGS) entry which is preliminary data.</text>
</comment>
<evidence type="ECO:0000256" key="1">
    <source>
        <dbReference type="SAM" id="SignalP"/>
    </source>
</evidence>
<dbReference type="STRING" id="858640.A3K86_19420"/>
<evidence type="ECO:0000259" key="2">
    <source>
        <dbReference type="Pfam" id="PF13670"/>
    </source>
</evidence>
<name>A0A178K204_9GAMM</name>
<feature type="domain" description="PepSY" evidence="2">
    <location>
        <begin position="12"/>
        <end position="88"/>
    </location>
</feature>
<accession>A0A178K204</accession>
<dbReference type="RefSeq" id="WP_084406690.1">
    <property type="nucleotide sequence ID" value="NZ_LVHF01000033.1"/>
</dbReference>
<evidence type="ECO:0000313" key="4">
    <source>
        <dbReference type="Proteomes" id="UP000078503"/>
    </source>
</evidence>
<gene>
    <name evidence="3" type="ORF">A3K86_19420</name>
</gene>
<organism evidence="3 4">
    <name type="scientific">Photobacterium jeanii</name>
    <dbReference type="NCBI Taxonomy" id="858640"/>
    <lineage>
        <taxon>Bacteria</taxon>
        <taxon>Pseudomonadati</taxon>
        <taxon>Pseudomonadota</taxon>
        <taxon>Gammaproteobacteria</taxon>
        <taxon>Vibrionales</taxon>
        <taxon>Vibrionaceae</taxon>
        <taxon>Photobacterium</taxon>
    </lineage>
</organism>
<dbReference type="Proteomes" id="UP000078503">
    <property type="component" value="Unassembled WGS sequence"/>
</dbReference>
<dbReference type="AlphaFoldDB" id="A0A178K204"/>
<protein>
    <recommendedName>
        <fullName evidence="2">PepSY domain-containing protein</fullName>
    </recommendedName>
</protein>
<dbReference type="Pfam" id="PF13670">
    <property type="entry name" value="PepSY_2"/>
    <property type="match status" value="1"/>
</dbReference>
<dbReference type="InterPro" id="IPR025711">
    <property type="entry name" value="PepSY"/>
</dbReference>